<evidence type="ECO:0000256" key="2">
    <source>
        <dbReference type="ARBA" id="ARBA00022649"/>
    </source>
</evidence>
<evidence type="ECO:0000256" key="1">
    <source>
        <dbReference type="ARBA" id="ARBA00007521"/>
    </source>
</evidence>
<dbReference type="Gene3D" id="2.30.30.110">
    <property type="match status" value="1"/>
</dbReference>
<comment type="similarity">
    <text evidence="1">Belongs to the PemK/MazF family.</text>
</comment>
<protein>
    <submittedName>
        <fullName evidence="3">Type II toxin-antitoxin system PemK/MazF family toxin</fullName>
        <ecNumber evidence="3">3.1.-.-</ecNumber>
    </submittedName>
</protein>
<accession>A0ABT7UZA0</accession>
<keyword evidence="3" id="KW-0378">Hydrolase</keyword>
<dbReference type="Pfam" id="PF02452">
    <property type="entry name" value="PemK_toxin"/>
    <property type="match status" value="1"/>
</dbReference>
<sequence length="117" mass="13343">MTSYKQYIPDRQDLIWINFKPSVGQEIRSRHPAIVISSANYSRLTGLVMVMPITHGTNNRLKSLFIPLHAQKLEGYINPLQTYTFSIEKRNAQFTGEIASAEDWARAISIHKDILGL</sequence>
<keyword evidence="2" id="KW-1277">Toxin-antitoxin system</keyword>
<dbReference type="InterPro" id="IPR003477">
    <property type="entry name" value="PemK-like"/>
</dbReference>
<dbReference type="EC" id="3.1.-.-" evidence="3"/>
<proteinExistence type="inferred from homology"/>
<reference evidence="4" key="1">
    <citation type="submission" date="2023-06" db="EMBL/GenBank/DDBJ databases">
        <title>Identification and characterization of horizontal gene transfer across gut microbiota members of farm animals based on homology search.</title>
        <authorList>
            <person name="Zeman M."/>
            <person name="Kubasova T."/>
            <person name="Jahodarova E."/>
            <person name="Nykrynova M."/>
            <person name="Rychlik I."/>
        </authorList>
    </citation>
    <scope>NUCLEOTIDE SEQUENCE [LARGE SCALE GENOMIC DNA]</scope>
    <source>
        <strain evidence="4">161_Gplus</strain>
    </source>
</reference>
<dbReference type="InterPro" id="IPR011067">
    <property type="entry name" value="Plasmid_toxin/cell-grow_inhib"/>
</dbReference>
<evidence type="ECO:0000313" key="3">
    <source>
        <dbReference type="EMBL" id="MDM8266405.1"/>
    </source>
</evidence>
<comment type="caution">
    <text evidence="3">The sequence shown here is derived from an EMBL/GenBank/DDBJ whole genome shotgun (WGS) entry which is preliminary data.</text>
</comment>
<dbReference type="GO" id="GO:0016787">
    <property type="term" value="F:hydrolase activity"/>
    <property type="evidence" value="ECO:0007669"/>
    <property type="project" value="UniProtKB-KW"/>
</dbReference>
<dbReference type="RefSeq" id="WP_289586029.1">
    <property type="nucleotide sequence ID" value="NZ_JAUDDW010000012.1"/>
</dbReference>
<name>A0ABT7UZA0_9LACO</name>
<evidence type="ECO:0000313" key="4">
    <source>
        <dbReference type="Proteomes" id="UP001529343"/>
    </source>
</evidence>
<dbReference type="SUPFAM" id="SSF50118">
    <property type="entry name" value="Cell growth inhibitor/plasmid maintenance toxic component"/>
    <property type="match status" value="1"/>
</dbReference>
<gene>
    <name evidence="3" type="ORF">QUW44_04400</name>
</gene>
<organism evidence="3 4">
    <name type="scientific">Limosilactobacillus pontis</name>
    <dbReference type="NCBI Taxonomy" id="35787"/>
    <lineage>
        <taxon>Bacteria</taxon>
        <taxon>Bacillati</taxon>
        <taxon>Bacillota</taxon>
        <taxon>Bacilli</taxon>
        <taxon>Lactobacillales</taxon>
        <taxon>Lactobacillaceae</taxon>
        <taxon>Limosilactobacillus</taxon>
    </lineage>
</organism>
<dbReference type="Proteomes" id="UP001529343">
    <property type="component" value="Unassembled WGS sequence"/>
</dbReference>
<dbReference type="EMBL" id="JAUDDW010000012">
    <property type="protein sequence ID" value="MDM8266405.1"/>
    <property type="molecule type" value="Genomic_DNA"/>
</dbReference>
<keyword evidence="4" id="KW-1185">Reference proteome</keyword>